<feature type="region of interest" description="Disordered" evidence="1">
    <location>
        <begin position="478"/>
        <end position="498"/>
    </location>
</feature>
<dbReference type="InterPro" id="IPR004252">
    <property type="entry name" value="Probable_transposase_24"/>
</dbReference>
<comment type="caution">
    <text evidence="2">The sequence shown here is derived from an EMBL/GenBank/DDBJ whole genome shotgun (WGS) entry which is preliminary data.</text>
</comment>
<evidence type="ECO:0000313" key="3">
    <source>
        <dbReference type="Proteomes" id="UP000826656"/>
    </source>
</evidence>
<keyword evidence="3" id="KW-1185">Reference proteome</keyword>
<sequence>MAGGGKNKAIDNAPKKKKKKDSMISRRSTEIHIRSDSTPSLPPRDTPVHCNSRQTGSHIQLPPQIHPPSTYMHPPLEYTQQPPQAPVMMPTSGYATPHGYTHLPPESQRPTSSVSRTVNHTPTDSQPSSTSISNLGMSSRHIRGSSPGTPITNQSATYDQVHTQVGVRDIYNRLVIEPDGYTFNPDDAVRIISRTIKDLYRGSFSSWGKMPADLRRQIFLEFRKKCAWCPEHETQICANFHKKAGRLLASLFLKARKKDKKPRWILSEDWEKLVEHWETDARFKQMSEIGKKARSSTKGGSLHTSGAQSQGNVRRKLEKELRRSVTQAEAFKATHTRKKKNPGDPDVWVESRAQLTYNQYLQALEDFRQTLPEDNQGMSLSQEQAERIWLDLVGGPSRYGYAYGMPQRAFREYHSELEGLCSSHDDELRKTNLDLKQTIAELSSQVEASQVRERRRDIDFAGLKAQFDALLASGGIPPCPSDVPFPPRPSQSQPLAYG</sequence>
<accession>A0ABQ7W7E0</accession>
<dbReference type="Proteomes" id="UP000826656">
    <property type="component" value="Unassembled WGS sequence"/>
</dbReference>
<feature type="compositionally biased region" description="Polar residues" evidence="1">
    <location>
        <begin position="296"/>
        <end position="312"/>
    </location>
</feature>
<proteinExistence type="predicted"/>
<evidence type="ECO:0000256" key="1">
    <source>
        <dbReference type="SAM" id="MobiDB-lite"/>
    </source>
</evidence>
<feature type="compositionally biased region" description="Pro residues" evidence="1">
    <location>
        <begin position="478"/>
        <end position="489"/>
    </location>
</feature>
<evidence type="ECO:0000313" key="2">
    <source>
        <dbReference type="EMBL" id="KAH0776643.1"/>
    </source>
</evidence>
<feature type="compositionally biased region" description="Polar residues" evidence="1">
    <location>
        <begin position="108"/>
        <end position="137"/>
    </location>
</feature>
<feature type="region of interest" description="Disordered" evidence="1">
    <location>
        <begin position="288"/>
        <end position="319"/>
    </location>
</feature>
<feature type="compositionally biased region" description="Basic and acidic residues" evidence="1">
    <location>
        <begin position="21"/>
        <end position="35"/>
    </location>
</feature>
<dbReference type="Pfam" id="PF03004">
    <property type="entry name" value="Transposase_24"/>
    <property type="match status" value="1"/>
</dbReference>
<feature type="compositionally biased region" description="Polar residues" evidence="1">
    <location>
        <begin position="49"/>
        <end position="58"/>
    </location>
</feature>
<reference evidence="2 3" key="1">
    <citation type="journal article" date="2021" name="bioRxiv">
        <title>Chromosome-scale and haplotype-resolved genome assembly of a tetraploid potato cultivar.</title>
        <authorList>
            <person name="Sun H."/>
            <person name="Jiao W.-B."/>
            <person name="Krause K."/>
            <person name="Campoy J.A."/>
            <person name="Goel M."/>
            <person name="Folz-Donahue K."/>
            <person name="Kukat C."/>
            <person name="Huettel B."/>
            <person name="Schneeberger K."/>
        </authorList>
    </citation>
    <scope>NUCLEOTIDE SEQUENCE [LARGE SCALE GENOMIC DNA]</scope>
    <source>
        <strain evidence="2">SolTubOtavaFocal</strain>
        <tissue evidence="2">Leaves</tissue>
    </source>
</reference>
<feature type="region of interest" description="Disordered" evidence="1">
    <location>
        <begin position="1"/>
        <end position="154"/>
    </location>
</feature>
<dbReference type="EMBL" id="JAIVGD010000003">
    <property type="protein sequence ID" value="KAH0776643.1"/>
    <property type="molecule type" value="Genomic_DNA"/>
</dbReference>
<protein>
    <submittedName>
        <fullName evidence="2">Uncharacterized protein</fullName>
    </submittedName>
</protein>
<organism evidence="2 3">
    <name type="scientific">Solanum tuberosum</name>
    <name type="common">Potato</name>
    <dbReference type="NCBI Taxonomy" id="4113"/>
    <lineage>
        <taxon>Eukaryota</taxon>
        <taxon>Viridiplantae</taxon>
        <taxon>Streptophyta</taxon>
        <taxon>Embryophyta</taxon>
        <taxon>Tracheophyta</taxon>
        <taxon>Spermatophyta</taxon>
        <taxon>Magnoliopsida</taxon>
        <taxon>eudicotyledons</taxon>
        <taxon>Gunneridae</taxon>
        <taxon>Pentapetalae</taxon>
        <taxon>asterids</taxon>
        <taxon>lamiids</taxon>
        <taxon>Solanales</taxon>
        <taxon>Solanaceae</taxon>
        <taxon>Solanoideae</taxon>
        <taxon>Solaneae</taxon>
        <taxon>Solanum</taxon>
    </lineage>
</organism>
<feature type="region of interest" description="Disordered" evidence="1">
    <location>
        <begin position="328"/>
        <end position="347"/>
    </location>
</feature>
<name>A0ABQ7W7E0_SOLTU</name>
<gene>
    <name evidence="2" type="ORF">KY290_008054</name>
</gene>